<dbReference type="AlphaFoldDB" id="A0A7R9GG32"/>
<dbReference type="OrthoDB" id="10255969at2759"/>
<evidence type="ECO:0000256" key="1">
    <source>
        <dbReference type="ARBA" id="ARBA00004141"/>
    </source>
</evidence>
<dbReference type="Pfam" id="PF00005">
    <property type="entry name" value="ABC_tran"/>
    <property type="match status" value="1"/>
</dbReference>
<gene>
    <name evidence="11" type="ORF">NMOB1V02_LOCUS7471</name>
</gene>
<dbReference type="InterPro" id="IPR003593">
    <property type="entry name" value="AAA+_ATPase"/>
</dbReference>
<dbReference type="GO" id="GO:0016887">
    <property type="term" value="F:ATP hydrolysis activity"/>
    <property type="evidence" value="ECO:0007669"/>
    <property type="project" value="InterPro"/>
</dbReference>
<keyword evidence="3" id="KW-0547">Nucleotide-binding</keyword>
<feature type="non-terminal residue" evidence="11">
    <location>
        <position position="799"/>
    </location>
</feature>
<feature type="transmembrane region" description="Helical" evidence="8">
    <location>
        <begin position="769"/>
        <end position="793"/>
    </location>
</feature>
<feature type="transmembrane region" description="Helical" evidence="8">
    <location>
        <begin position="602"/>
        <end position="626"/>
    </location>
</feature>
<evidence type="ECO:0000256" key="5">
    <source>
        <dbReference type="ARBA" id="ARBA00022989"/>
    </source>
</evidence>
<dbReference type="InterPro" id="IPR047817">
    <property type="entry name" value="ABC2_TM_bact-type"/>
</dbReference>
<protein>
    <submittedName>
        <fullName evidence="11">Uncharacterized protein</fullName>
    </submittedName>
</protein>
<evidence type="ECO:0000256" key="4">
    <source>
        <dbReference type="ARBA" id="ARBA00022840"/>
    </source>
</evidence>
<dbReference type="GO" id="GO:0140359">
    <property type="term" value="F:ABC-type transporter activity"/>
    <property type="evidence" value="ECO:0007669"/>
    <property type="project" value="InterPro"/>
</dbReference>
<dbReference type="PROSITE" id="PS51012">
    <property type="entry name" value="ABC_TM2"/>
    <property type="match status" value="1"/>
</dbReference>
<dbReference type="EMBL" id="CAJPEX010001794">
    <property type="protein sequence ID" value="CAG0919958.1"/>
    <property type="molecule type" value="Genomic_DNA"/>
</dbReference>
<dbReference type="Gene3D" id="3.40.50.300">
    <property type="entry name" value="P-loop containing nucleotide triphosphate hydrolases"/>
    <property type="match status" value="2"/>
</dbReference>
<keyword evidence="4" id="KW-0067">ATP-binding</keyword>
<sequence length="799" mass="87423">YGLLGPSGCGKTTLLSCIVGRLRLDAGEIRVFGQKPGHKDSGVPGSLVGYMPQCLPVNRCSDEAGYHRLPTGSNSSTIEKRPAAMLGVLCKGECGFKGFVHWHSSKGCSIIGGRGRGKHVFEGEIALYQQFSIEETLRYFGRLHGMRMDEIKRRTAFLIRFLGLPNTSRMVENLSGGQQRRVSLACALLQKPKLLILDEPTVGVDPLLRYSIWCHLVTLARDEGTSVVITTHYIEEARQANRVGLMRNGCLLAEASPESLLIAHRLTSLEDVFLKLCQSVENLPKNGVATESGSSSGISQDGGSSAQQGHYYAVSSKVRDVGGGGGGNGGGGRNAGYENPGFASESTMNPHGKRGRPTRDQVDTLTLNEIVASKTQGLFQDGHDPFPVTTRSRRGRSWVPTLTTMRALLIKNFISMFRHKGALTFEILLPPFQIILFCLTLSADPQSLGLAVFNEEAFNITSPTQASCDDFSFSCGLIDRYRSDILKPRYYESMEAATKAVLEGEAWGTLHVRKNFSSAFLERVYNVTDASEQLIRDSTIDVRLDMTNQQIVFVITRELLTKFGDFFKQMMSDYGFDPNLASLPLEFGEPIYGVKNPKYTEFVAPGMLVMIVFFMAMGLTAMAFVLERKQGLIYRSYVSGVKNVEVLVCYMITQACVVTIQIVLTLLVMLVAFKLPNRGSVAVMSLLCFMQGVCGMSFGLLVSCLVNDETSAIVACMGVFMPSLLLSGMCWPREGMDPILRMISLPLPHTFGTDALRSVMSRGLGLSDFTVLMGVVVPGAWTIVQMGLSGISVHLKEGF</sequence>
<keyword evidence="12" id="KW-1185">Reference proteome</keyword>
<feature type="transmembrane region" description="Helical" evidence="8">
    <location>
        <begin position="647"/>
        <end position="673"/>
    </location>
</feature>
<dbReference type="InterPro" id="IPR027417">
    <property type="entry name" value="P-loop_NTPase"/>
</dbReference>
<dbReference type="PANTHER" id="PTHR43038">
    <property type="entry name" value="ATP-BINDING CASSETTE, SUB-FAMILY H, MEMBER 1"/>
    <property type="match status" value="1"/>
</dbReference>
<comment type="subcellular location">
    <subcellularLocation>
        <location evidence="1">Membrane</location>
        <topology evidence="1">Multi-pass membrane protein</topology>
    </subcellularLocation>
</comment>
<dbReference type="PROSITE" id="PS00211">
    <property type="entry name" value="ABC_TRANSPORTER_1"/>
    <property type="match status" value="1"/>
</dbReference>
<evidence type="ECO:0000256" key="7">
    <source>
        <dbReference type="SAM" id="MobiDB-lite"/>
    </source>
</evidence>
<feature type="compositionally biased region" description="Gly residues" evidence="7">
    <location>
        <begin position="322"/>
        <end position="334"/>
    </location>
</feature>
<dbReference type="EMBL" id="OA883831">
    <property type="protein sequence ID" value="CAD7279806.1"/>
    <property type="molecule type" value="Genomic_DNA"/>
</dbReference>
<feature type="compositionally biased region" description="Low complexity" evidence="7">
    <location>
        <begin position="292"/>
        <end position="309"/>
    </location>
</feature>
<accession>A0A7R9GG32</accession>
<proteinExistence type="predicted"/>
<feature type="transmembrane region" description="Helical" evidence="8">
    <location>
        <begin position="712"/>
        <end position="731"/>
    </location>
</feature>
<feature type="region of interest" description="Disordered" evidence="7">
    <location>
        <begin position="287"/>
        <end position="309"/>
    </location>
</feature>
<feature type="domain" description="ABC transmembrane type-2" evidence="10">
    <location>
        <begin position="569"/>
        <end position="796"/>
    </location>
</feature>
<evidence type="ECO:0000313" key="11">
    <source>
        <dbReference type="EMBL" id="CAD7279806.1"/>
    </source>
</evidence>
<feature type="region of interest" description="Disordered" evidence="7">
    <location>
        <begin position="322"/>
        <end position="359"/>
    </location>
</feature>
<dbReference type="Proteomes" id="UP000678499">
    <property type="component" value="Unassembled WGS sequence"/>
</dbReference>
<dbReference type="SMART" id="SM00382">
    <property type="entry name" value="AAA"/>
    <property type="match status" value="1"/>
</dbReference>
<feature type="transmembrane region" description="Helical" evidence="8">
    <location>
        <begin position="679"/>
        <end position="705"/>
    </location>
</feature>
<dbReference type="Pfam" id="PF12698">
    <property type="entry name" value="ABC2_membrane_3"/>
    <property type="match status" value="1"/>
</dbReference>
<evidence type="ECO:0000259" key="9">
    <source>
        <dbReference type="PROSITE" id="PS50893"/>
    </source>
</evidence>
<feature type="domain" description="ABC transporter" evidence="9">
    <location>
        <begin position="24"/>
        <end position="273"/>
    </location>
</feature>
<dbReference type="GO" id="GO:0016020">
    <property type="term" value="C:membrane"/>
    <property type="evidence" value="ECO:0007669"/>
    <property type="project" value="UniProtKB-SubCell"/>
</dbReference>
<name>A0A7R9GG32_9CRUS</name>
<dbReference type="GO" id="GO:0005524">
    <property type="term" value="F:ATP binding"/>
    <property type="evidence" value="ECO:0007669"/>
    <property type="project" value="UniProtKB-KW"/>
</dbReference>
<evidence type="ECO:0000256" key="3">
    <source>
        <dbReference type="ARBA" id="ARBA00022741"/>
    </source>
</evidence>
<dbReference type="PANTHER" id="PTHR43038:SF3">
    <property type="entry name" value="ABC TRANSPORTER G FAMILY MEMBER 20 ISOFORM X1"/>
    <property type="match status" value="1"/>
</dbReference>
<organism evidence="11">
    <name type="scientific">Notodromas monacha</name>
    <dbReference type="NCBI Taxonomy" id="399045"/>
    <lineage>
        <taxon>Eukaryota</taxon>
        <taxon>Metazoa</taxon>
        <taxon>Ecdysozoa</taxon>
        <taxon>Arthropoda</taxon>
        <taxon>Crustacea</taxon>
        <taxon>Oligostraca</taxon>
        <taxon>Ostracoda</taxon>
        <taxon>Podocopa</taxon>
        <taxon>Podocopida</taxon>
        <taxon>Cypridocopina</taxon>
        <taxon>Cypridoidea</taxon>
        <taxon>Cyprididae</taxon>
        <taxon>Notodromas</taxon>
    </lineage>
</organism>
<dbReference type="InterPro" id="IPR017871">
    <property type="entry name" value="ABC_transporter-like_CS"/>
</dbReference>
<dbReference type="InterPro" id="IPR013525">
    <property type="entry name" value="ABC2_TM"/>
</dbReference>
<evidence type="ECO:0000259" key="10">
    <source>
        <dbReference type="PROSITE" id="PS51012"/>
    </source>
</evidence>
<dbReference type="InterPro" id="IPR003439">
    <property type="entry name" value="ABC_transporter-like_ATP-bd"/>
</dbReference>
<keyword evidence="5 8" id="KW-1133">Transmembrane helix</keyword>
<evidence type="ECO:0000256" key="2">
    <source>
        <dbReference type="ARBA" id="ARBA00022692"/>
    </source>
</evidence>
<evidence type="ECO:0000256" key="6">
    <source>
        <dbReference type="ARBA" id="ARBA00023136"/>
    </source>
</evidence>
<dbReference type="CDD" id="cd03230">
    <property type="entry name" value="ABC_DR_subfamily_A"/>
    <property type="match status" value="1"/>
</dbReference>
<reference evidence="11" key="1">
    <citation type="submission" date="2020-11" db="EMBL/GenBank/DDBJ databases">
        <authorList>
            <person name="Tran Van P."/>
        </authorList>
    </citation>
    <scope>NUCLEOTIDE SEQUENCE</scope>
</reference>
<dbReference type="PROSITE" id="PS50893">
    <property type="entry name" value="ABC_TRANSPORTER_2"/>
    <property type="match status" value="1"/>
</dbReference>
<evidence type="ECO:0000313" key="12">
    <source>
        <dbReference type="Proteomes" id="UP000678499"/>
    </source>
</evidence>
<keyword evidence="6 8" id="KW-0472">Membrane</keyword>
<keyword evidence="2 8" id="KW-0812">Transmembrane</keyword>
<dbReference type="SUPFAM" id="SSF52540">
    <property type="entry name" value="P-loop containing nucleoside triphosphate hydrolases"/>
    <property type="match status" value="1"/>
</dbReference>
<evidence type="ECO:0000256" key="8">
    <source>
        <dbReference type="SAM" id="Phobius"/>
    </source>
</evidence>